<dbReference type="FunCoup" id="A0A3N4KNP1">
    <property type="interactions" value="1007"/>
</dbReference>
<sequence length="197" mass="22198">MPLFSHYHPTSANDIFRLLDGLTSHSSNHNQRASTPTNRRAFTPNFDVHETDAAFVLEGELPGLENKSHVNIEFTDDNTLLIRGRIERRAHSTPAGDVEAGENKENDKQEGKGKQVVKKDESMKEKENSGVKYWVAERSVGEFQRSFLFPGQVEVESVKASLEDGVLRVVVPKREVVMGRKVEISDHNSKDEARKTK</sequence>
<keyword evidence="1" id="KW-0346">Stress response</keyword>
<dbReference type="Pfam" id="PF00011">
    <property type="entry name" value="HSP20"/>
    <property type="match status" value="1"/>
</dbReference>
<dbReference type="Gene3D" id="2.60.40.790">
    <property type="match status" value="1"/>
</dbReference>
<comment type="similarity">
    <text evidence="2 3">Belongs to the small heat shock protein (HSP20) family.</text>
</comment>
<evidence type="ECO:0000256" key="2">
    <source>
        <dbReference type="PROSITE-ProRule" id="PRU00285"/>
    </source>
</evidence>
<dbReference type="InParanoid" id="A0A3N4KNP1"/>
<dbReference type="AlphaFoldDB" id="A0A3N4KNP1"/>
<evidence type="ECO:0000259" key="5">
    <source>
        <dbReference type="PROSITE" id="PS01031"/>
    </source>
</evidence>
<dbReference type="Proteomes" id="UP000277580">
    <property type="component" value="Unassembled WGS sequence"/>
</dbReference>
<evidence type="ECO:0000256" key="1">
    <source>
        <dbReference type="ARBA" id="ARBA00023016"/>
    </source>
</evidence>
<accession>A0A3N4KNP1</accession>
<dbReference type="InterPro" id="IPR031107">
    <property type="entry name" value="Small_HSP"/>
</dbReference>
<dbReference type="PANTHER" id="PTHR11527">
    <property type="entry name" value="HEAT-SHOCK PROTEIN 20 FAMILY MEMBER"/>
    <property type="match status" value="1"/>
</dbReference>
<organism evidence="6 7">
    <name type="scientific">Morchella conica CCBAS932</name>
    <dbReference type="NCBI Taxonomy" id="1392247"/>
    <lineage>
        <taxon>Eukaryota</taxon>
        <taxon>Fungi</taxon>
        <taxon>Dikarya</taxon>
        <taxon>Ascomycota</taxon>
        <taxon>Pezizomycotina</taxon>
        <taxon>Pezizomycetes</taxon>
        <taxon>Pezizales</taxon>
        <taxon>Morchellaceae</taxon>
        <taxon>Morchella</taxon>
    </lineage>
</organism>
<name>A0A3N4KNP1_9PEZI</name>
<keyword evidence="7" id="KW-1185">Reference proteome</keyword>
<dbReference type="STRING" id="1392247.A0A3N4KNP1"/>
<dbReference type="InterPro" id="IPR002068">
    <property type="entry name" value="A-crystallin/Hsp20_dom"/>
</dbReference>
<dbReference type="OrthoDB" id="1431247at2759"/>
<evidence type="ECO:0000313" key="6">
    <source>
        <dbReference type="EMBL" id="RPB12056.1"/>
    </source>
</evidence>
<evidence type="ECO:0000256" key="3">
    <source>
        <dbReference type="RuleBase" id="RU003616"/>
    </source>
</evidence>
<protein>
    <submittedName>
        <fullName evidence="6">HSP20-like chaperone</fullName>
    </submittedName>
</protein>
<feature type="domain" description="SHSP" evidence="5">
    <location>
        <begin position="37"/>
        <end position="187"/>
    </location>
</feature>
<reference evidence="6 7" key="1">
    <citation type="journal article" date="2018" name="Nat. Ecol. Evol.">
        <title>Pezizomycetes genomes reveal the molecular basis of ectomycorrhizal truffle lifestyle.</title>
        <authorList>
            <person name="Murat C."/>
            <person name="Payen T."/>
            <person name="Noel B."/>
            <person name="Kuo A."/>
            <person name="Morin E."/>
            <person name="Chen J."/>
            <person name="Kohler A."/>
            <person name="Krizsan K."/>
            <person name="Balestrini R."/>
            <person name="Da Silva C."/>
            <person name="Montanini B."/>
            <person name="Hainaut M."/>
            <person name="Levati E."/>
            <person name="Barry K.W."/>
            <person name="Belfiori B."/>
            <person name="Cichocki N."/>
            <person name="Clum A."/>
            <person name="Dockter R.B."/>
            <person name="Fauchery L."/>
            <person name="Guy J."/>
            <person name="Iotti M."/>
            <person name="Le Tacon F."/>
            <person name="Lindquist E.A."/>
            <person name="Lipzen A."/>
            <person name="Malagnac F."/>
            <person name="Mello A."/>
            <person name="Molinier V."/>
            <person name="Miyauchi S."/>
            <person name="Poulain J."/>
            <person name="Riccioni C."/>
            <person name="Rubini A."/>
            <person name="Sitrit Y."/>
            <person name="Splivallo R."/>
            <person name="Traeger S."/>
            <person name="Wang M."/>
            <person name="Zifcakova L."/>
            <person name="Wipf D."/>
            <person name="Zambonelli A."/>
            <person name="Paolocci F."/>
            <person name="Nowrousian M."/>
            <person name="Ottonello S."/>
            <person name="Baldrian P."/>
            <person name="Spatafora J.W."/>
            <person name="Henrissat B."/>
            <person name="Nagy L.G."/>
            <person name="Aury J.M."/>
            <person name="Wincker P."/>
            <person name="Grigoriev I.V."/>
            <person name="Bonfante P."/>
            <person name="Martin F.M."/>
        </authorList>
    </citation>
    <scope>NUCLEOTIDE SEQUENCE [LARGE SCALE GENOMIC DNA]</scope>
    <source>
        <strain evidence="6 7">CCBAS932</strain>
    </source>
</reference>
<evidence type="ECO:0000313" key="7">
    <source>
        <dbReference type="Proteomes" id="UP000277580"/>
    </source>
</evidence>
<dbReference type="InterPro" id="IPR008978">
    <property type="entry name" value="HSP20-like_chaperone"/>
</dbReference>
<dbReference type="PROSITE" id="PS01031">
    <property type="entry name" value="SHSP"/>
    <property type="match status" value="1"/>
</dbReference>
<feature type="compositionally biased region" description="Basic and acidic residues" evidence="4">
    <location>
        <begin position="101"/>
        <end position="129"/>
    </location>
</feature>
<gene>
    <name evidence="6" type="ORF">P167DRAFT_565447</name>
</gene>
<dbReference type="CDD" id="cd06464">
    <property type="entry name" value="ACD_sHsps-like"/>
    <property type="match status" value="1"/>
</dbReference>
<evidence type="ECO:0000256" key="4">
    <source>
        <dbReference type="SAM" id="MobiDB-lite"/>
    </source>
</evidence>
<proteinExistence type="inferred from homology"/>
<feature type="region of interest" description="Disordered" evidence="4">
    <location>
        <begin position="90"/>
        <end position="129"/>
    </location>
</feature>
<dbReference type="EMBL" id="ML119131">
    <property type="protein sequence ID" value="RPB12056.1"/>
    <property type="molecule type" value="Genomic_DNA"/>
</dbReference>
<dbReference type="SUPFAM" id="SSF49764">
    <property type="entry name" value="HSP20-like chaperones"/>
    <property type="match status" value="1"/>
</dbReference>